<sequence>MPLQPGEVSLLTLFADVHYYFGSPAAKPLHHRFDKSSYVYLYHDAINKRGRLEIANHAGTADQDAFTGFLDGSHVEYSHKHPTLFTITVTSRAQMNGTAQSPQQDTSQWHLPTHDLRNETKYMYKIHTIDLYFWTTDDATLFLDSLKRCLQPQQIRVLDASAVHSEHRDSMSPVVQRLEKAAISTPQAAERSTSVSTAQSSTVPRSNHTPVSPITTPPVGATDAPPSYAPMAYNPAAPAAPEPIAHREKTPPPADAAAGTGLSAVAMHEHGAGGYGPQPGGLQHQGSFPMQSQQPYMPGPPGQMPPPPQQVQRTNTNSSFPPPPPQQQTPYSSSIPLNYQQHPSSPPAHQQSFSPQPATQYANYNPQAPSYTPGPSTPGYGQTMPSPGFAPPQHQPQVPIGGYSTYNYTQQATPGAQQELYSVHQQAYRPTEAEASSHGHGHGKAGQPAQAGPGQQGGKFEARMDRVEKGVGRFLKRLDKKL</sequence>
<feature type="compositionally biased region" description="Low complexity" evidence="1">
    <location>
        <begin position="224"/>
        <end position="243"/>
    </location>
</feature>
<feature type="compositionally biased region" description="Low complexity" evidence="1">
    <location>
        <begin position="328"/>
        <end position="358"/>
    </location>
</feature>
<protein>
    <recommendedName>
        <fullName evidence="4">RNA recognition motif-containing protein</fullName>
    </recommendedName>
</protein>
<dbReference type="AlphaFoldDB" id="A0A9P4INL9"/>
<evidence type="ECO:0000313" key="3">
    <source>
        <dbReference type="Proteomes" id="UP000799772"/>
    </source>
</evidence>
<evidence type="ECO:0008006" key="4">
    <source>
        <dbReference type="Google" id="ProtNLM"/>
    </source>
</evidence>
<reference evidence="2" key="1">
    <citation type="journal article" date="2020" name="Stud. Mycol.">
        <title>101 Dothideomycetes genomes: a test case for predicting lifestyles and emergence of pathogens.</title>
        <authorList>
            <person name="Haridas S."/>
            <person name="Albert R."/>
            <person name="Binder M."/>
            <person name="Bloem J."/>
            <person name="Labutti K."/>
            <person name="Salamov A."/>
            <person name="Andreopoulos B."/>
            <person name="Baker S."/>
            <person name="Barry K."/>
            <person name="Bills G."/>
            <person name="Bluhm B."/>
            <person name="Cannon C."/>
            <person name="Castanera R."/>
            <person name="Culley D."/>
            <person name="Daum C."/>
            <person name="Ezra D."/>
            <person name="Gonzalez J."/>
            <person name="Henrissat B."/>
            <person name="Kuo A."/>
            <person name="Liang C."/>
            <person name="Lipzen A."/>
            <person name="Lutzoni F."/>
            <person name="Magnuson J."/>
            <person name="Mondo S."/>
            <person name="Nolan M."/>
            <person name="Ohm R."/>
            <person name="Pangilinan J."/>
            <person name="Park H.-J."/>
            <person name="Ramirez L."/>
            <person name="Alfaro M."/>
            <person name="Sun H."/>
            <person name="Tritt A."/>
            <person name="Yoshinaga Y."/>
            <person name="Zwiers L.-H."/>
            <person name="Turgeon B."/>
            <person name="Goodwin S."/>
            <person name="Spatafora J."/>
            <person name="Crous P."/>
            <person name="Grigoriev I."/>
        </authorList>
    </citation>
    <scope>NUCLEOTIDE SEQUENCE</scope>
    <source>
        <strain evidence="2">CBS 133067</strain>
    </source>
</reference>
<gene>
    <name evidence="2" type="ORF">NA57DRAFT_32399</name>
</gene>
<keyword evidence="3" id="KW-1185">Reference proteome</keyword>
<proteinExistence type="predicted"/>
<evidence type="ECO:0000256" key="1">
    <source>
        <dbReference type="SAM" id="MobiDB-lite"/>
    </source>
</evidence>
<feature type="compositionally biased region" description="Polar residues" evidence="1">
    <location>
        <begin position="204"/>
        <end position="214"/>
    </location>
</feature>
<feature type="region of interest" description="Disordered" evidence="1">
    <location>
        <begin position="179"/>
        <end position="465"/>
    </location>
</feature>
<feature type="compositionally biased region" description="Low complexity" evidence="1">
    <location>
        <begin position="280"/>
        <end position="296"/>
    </location>
</feature>
<dbReference type="EMBL" id="ML978122">
    <property type="protein sequence ID" value="KAF2102814.1"/>
    <property type="molecule type" value="Genomic_DNA"/>
</dbReference>
<feature type="compositionally biased region" description="Low complexity" evidence="1">
    <location>
        <begin position="192"/>
        <end position="203"/>
    </location>
</feature>
<accession>A0A9P4INL9</accession>
<feature type="compositionally biased region" description="Polar residues" evidence="1">
    <location>
        <begin position="359"/>
        <end position="385"/>
    </location>
</feature>
<evidence type="ECO:0000313" key="2">
    <source>
        <dbReference type="EMBL" id="KAF2102814.1"/>
    </source>
</evidence>
<dbReference type="Proteomes" id="UP000799772">
    <property type="component" value="Unassembled WGS sequence"/>
</dbReference>
<feature type="compositionally biased region" description="Polar residues" evidence="1">
    <location>
        <begin position="404"/>
        <end position="425"/>
    </location>
</feature>
<feature type="compositionally biased region" description="Pro residues" evidence="1">
    <location>
        <begin position="297"/>
        <end position="309"/>
    </location>
</feature>
<comment type="caution">
    <text evidence="2">The sequence shown here is derived from an EMBL/GenBank/DDBJ whole genome shotgun (WGS) entry which is preliminary data.</text>
</comment>
<dbReference type="OrthoDB" id="5408296at2759"/>
<organism evidence="2 3">
    <name type="scientific">Rhizodiscina lignyota</name>
    <dbReference type="NCBI Taxonomy" id="1504668"/>
    <lineage>
        <taxon>Eukaryota</taxon>
        <taxon>Fungi</taxon>
        <taxon>Dikarya</taxon>
        <taxon>Ascomycota</taxon>
        <taxon>Pezizomycotina</taxon>
        <taxon>Dothideomycetes</taxon>
        <taxon>Pleosporomycetidae</taxon>
        <taxon>Aulographales</taxon>
        <taxon>Rhizodiscinaceae</taxon>
        <taxon>Rhizodiscina</taxon>
    </lineage>
</organism>
<name>A0A9P4INL9_9PEZI</name>